<gene>
    <name evidence="3" type="ORF">D9V30_02505</name>
</gene>
<feature type="transmembrane region" description="Helical" evidence="2">
    <location>
        <begin position="29"/>
        <end position="50"/>
    </location>
</feature>
<name>A0A3L6ZR54_9MICO</name>
<evidence type="ECO:0000256" key="2">
    <source>
        <dbReference type="SAM" id="Phobius"/>
    </source>
</evidence>
<organism evidence="3 4">
    <name type="scientific">Mycetocola reblochoni</name>
    <dbReference type="NCBI Taxonomy" id="331618"/>
    <lineage>
        <taxon>Bacteria</taxon>
        <taxon>Bacillati</taxon>
        <taxon>Actinomycetota</taxon>
        <taxon>Actinomycetes</taxon>
        <taxon>Micrococcales</taxon>
        <taxon>Microbacteriaceae</taxon>
        <taxon>Mycetocola</taxon>
    </lineage>
</organism>
<dbReference type="Proteomes" id="UP000275395">
    <property type="component" value="Unassembled WGS sequence"/>
</dbReference>
<dbReference type="EMBL" id="RCUW01000002">
    <property type="protein sequence ID" value="RLP70400.1"/>
    <property type="molecule type" value="Genomic_DNA"/>
</dbReference>
<keyword evidence="2" id="KW-0472">Membrane</keyword>
<reference evidence="3 4" key="1">
    <citation type="submission" date="2018-10" db="EMBL/GenBank/DDBJ databases">
        <authorList>
            <person name="Li J."/>
        </authorList>
    </citation>
    <scope>NUCLEOTIDE SEQUENCE [LARGE SCALE GENOMIC DNA]</scope>
    <source>
        <strain evidence="3 4">JCM 30549</strain>
    </source>
</reference>
<dbReference type="Pfam" id="PF11209">
    <property type="entry name" value="LmeA"/>
    <property type="match status" value="1"/>
</dbReference>
<protein>
    <submittedName>
        <fullName evidence="3">DUF2993 domain-containing protein</fullName>
    </submittedName>
</protein>
<comment type="caution">
    <text evidence="3">The sequence shown here is derived from an EMBL/GenBank/DDBJ whole genome shotgun (WGS) entry which is preliminary data.</text>
</comment>
<proteinExistence type="predicted"/>
<dbReference type="InterPro" id="IPR021373">
    <property type="entry name" value="DUF2993"/>
</dbReference>
<sequence>MTEDGMSEIFGEAAPAADRPRRTRRRGRGGVTALVILLVLVVLAVVGYWLSDRLARQAVEDVVAGQVEAKLPENVSGDVDVTLGGGWSVAQIIAGRFDEMSIDAPDLTADGVELSAHATLTGIPRNTTDPVDTVAITVSTDAAQLAGLDLLPVGDGDVELGDGTLSYAGTQDVLGIAVGYRVTVEPSVADGQVLLTPVDASVDAGGLNLDAQPLVDRILGGDPVVVCVADRLPSALTLSDVDVTAAGVALTATGSELPLSGSGLSTLGSCE</sequence>
<keyword evidence="2" id="KW-1133">Transmembrane helix</keyword>
<accession>A0A3L6ZR54</accession>
<evidence type="ECO:0000313" key="4">
    <source>
        <dbReference type="Proteomes" id="UP000275395"/>
    </source>
</evidence>
<keyword evidence="2" id="KW-0812">Transmembrane</keyword>
<feature type="region of interest" description="Disordered" evidence="1">
    <location>
        <begin position="1"/>
        <end position="24"/>
    </location>
</feature>
<dbReference type="AlphaFoldDB" id="A0A3L6ZR54"/>
<evidence type="ECO:0000256" key="1">
    <source>
        <dbReference type="SAM" id="MobiDB-lite"/>
    </source>
</evidence>
<evidence type="ECO:0000313" key="3">
    <source>
        <dbReference type="EMBL" id="RLP70400.1"/>
    </source>
</evidence>